<keyword evidence="1" id="KW-1133">Transmembrane helix</keyword>
<dbReference type="Proteomes" id="UP000198287">
    <property type="component" value="Unassembled WGS sequence"/>
</dbReference>
<keyword evidence="1" id="KW-0812">Transmembrane</keyword>
<sequence length="302" mass="33921">MISLNRPPDDPLYEIETNGNCINIYSKENCIGDYIRLQTTVYFTVIQNMSAHRWEGNVLVGNENITVSSIRECFDYCFPWNWHRMREEIPVSVTLYDLENYMGNSTNSTTLTISRNECIPVTPVKTWRSIKIPGTALSSCIQLHADASCGGNSVQLQPGYPNLQDLWWWGFYDGLRPAEMARSVSLCGYTCPDGEIFPVPTVRSRSLTKSTTPRTIISTTTKNYTTMPTIESKNLHVGDTIINLHGAEQPWNLPMWAVFLIILAILLLSCVSGLGGGCILQWVRNMQGRSSGEHSKSRADNI</sequence>
<evidence type="ECO:0000256" key="1">
    <source>
        <dbReference type="SAM" id="Phobius"/>
    </source>
</evidence>
<organism evidence="2 3">
    <name type="scientific">Folsomia candida</name>
    <name type="common">Springtail</name>
    <dbReference type="NCBI Taxonomy" id="158441"/>
    <lineage>
        <taxon>Eukaryota</taxon>
        <taxon>Metazoa</taxon>
        <taxon>Ecdysozoa</taxon>
        <taxon>Arthropoda</taxon>
        <taxon>Hexapoda</taxon>
        <taxon>Collembola</taxon>
        <taxon>Entomobryomorpha</taxon>
        <taxon>Isotomoidea</taxon>
        <taxon>Isotomidae</taxon>
        <taxon>Proisotominae</taxon>
        <taxon>Folsomia</taxon>
    </lineage>
</organism>
<keyword evidence="1" id="KW-0472">Membrane</keyword>
<feature type="transmembrane region" description="Helical" evidence="1">
    <location>
        <begin position="255"/>
        <end position="280"/>
    </location>
</feature>
<dbReference type="EMBL" id="LNIX01000043">
    <property type="protein sequence ID" value="OXA38786.1"/>
    <property type="molecule type" value="Genomic_DNA"/>
</dbReference>
<name>A0A226D3F8_FOLCA</name>
<evidence type="ECO:0000313" key="2">
    <source>
        <dbReference type="EMBL" id="OXA38786.1"/>
    </source>
</evidence>
<protein>
    <submittedName>
        <fullName evidence="2">Uncharacterized protein</fullName>
    </submittedName>
</protein>
<accession>A0A226D3F8</accession>
<keyword evidence="3" id="KW-1185">Reference proteome</keyword>
<dbReference type="AlphaFoldDB" id="A0A226D3F8"/>
<proteinExistence type="predicted"/>
<evidence type="ECO:0000313" key="3">
    <source>
        <dbReference type="Proteomes" id="UP000198287"/>
    </source>
</evidence>
<gene>
    <name evidence="2" type="ORF">Fcan01_26505</name>
</gene>
<reference evidence="2 3" key="1">
    <citation type="submission" date="2015-12" db="EMBL/GenBank/DDBJ databases">
        <title>The genome of Folsomia candida.</title>
        <authorList>
            <person name="Faddeeva A."/>
            <person name="Derks M.F."/>
            <person name="Anvar Y."/>
            <person name="Smit S."/>
            <person name="Van Straalen N."/>
            <person name="Roelofs D."/>
        </authorList>
    </citation>
    <scope>NUCLEOTIDE SEQUENCE [LARGE SCALE GENOMIC DNA]</scope>
    <source>
        <strain evidence="2 3">VU population</strain>
        <tissue evidence="2">Whole body</tissue>
    </source>
</reference>
<comment type="caution">
    <text evidence="2">The sequence shown here is derived from an EMBL/GenBank/DDBJ whole genome shotgun (WGS) entry which is preliminary data.</text>
</comment>